<evidence type="ECO:0000313" key="3">
    <source>
        <dbReference type="EMBL" id="KDQ30582.1"/>
    </source>
</evidence>
<dbReference type="EMBL" id="KL198006">
    <property type="protein sequence ID" value="KDQ30582.1"/>
    <property type="molecule type" value="Genomic_DNA"/>
</dbReference>
<gene>
    <name evidence="3" type="ORF">PLEOSDRAFT_175630</name>
</gene>
<dbReference type="HOGENOM" id="CLU_627069_0_0_1"/>
<evidence type="ECO:0000256" key="2">
    <source>
        <dbReference type="SAM" id="Phobius"/>
    </source>
</evidence>
<sequence length="380" mass="40926">MPYYPHTRNAPHPRRLQRRATDDSKQTTIIIAVCVGVGTALILLFLIRVICRMHARRPSNTAPLQPVQPLAHDRERRLAQLDAWRDSSYPLAVPVTFGSAAGGSKTSLLTKEAESGFQEPSRHASFIHSEQGVDDITVLASTRPMDPSLPLPNPSFHHDSASSSSLGLSSESDLGSGSPTPPLTPSLSHASFVQPTNSGSRSGSPSTPPPTRTTSRRRPVSSVSAASIRTTRSTRNTIRGTPHSPHSNVQIILPAPLAPEVFHYATNDDHSVYGRRSIHSDPSNHIRRMSLADKWAPGSLSTAARQSTISNSGERPPPIPRPPRRSSSTPHGLASRSSPPSAFHAYVNSVPPVPPIPSVRDAHSAIDLPMRAVTRPPNMP</sequence>
<evidence type="ECO:0000313" key="4">
    <source>
        <dbReference type="Proteomes" id="UP000027073"/>
    </source>
</evidence>
<feature type="compositionally biased region" description="Low complexity" evidence="1">
    <location>
        <begin position="161"/>
        <end position="178"/>
    </location>
</feature>
<proteinExistence type="predicted"/>
<feature type="region of interest" description="Disordered" evidence="1">
    <location>
        <begin position="1"/>
        <end position="21"/>
    </location>
</feature>
<feature type="compositionally biased region" description="Low complexity" evidence="1">
    <location>
        <begin position="220"/>
        <end position="239"/>
    </location>
</feature>
<keyword evidence="2" id="KW-1133">Transmembrane helix</keyword>
<feature type="region of interest" description="Disordered" evidence="1">
    <location>
        <begin position="143"/>
        <end position="249"/>
    </location>
</feature>
<feature type="transmembrane region" description="Helical" evidence="2">
    <location>
        <begin position="29"/>
        <end position="51"/>
    </location>
</feature>
<keyword evidence="2" id="KW-0812">Transmembrane</keyword>
<dbReference type="InParanoid" id="A0A067P2D7"/>
<feature type="compositionally biased region" description="Basic residues" evidence="1">
    <location>
        <begin position="9"/>
        <end position="18"/>
    </location>
</feature>
<dbReference type="AlphaFoldDB" id="A0A067P2D7"/>
<name>A0A067P2D7_PLEO1</name>
<accession>A0A067P2D7</accession>
<dbReference type="VEuPathDB" id="FungiDB:PLEOSDRAFT_175630"/>
<organism evidence="3 4">
    <name type="scientific">Pleurotus ostreatus (strain PC15)</name>
    <name type="common">Oyster mushroom</name>
    <dbReference type="NCBI Taxonomy" id="1137138"/>
    <lineage>
        <taxon>Eukaryota</taxon>
        <taxon>Fungi</taxon>
        <taxon>Dikarya</taxon>
        <taxon>Basidiomycota</taxon>
        <taxon>Agaricomycotina</taxon>
        <taxon>Agaricomycetes</taxon>
        <taxon>Agaricomycetidae</taxon>
        <taxon>Agaricales</taxon>
        <taxon>Pleurotineae</taxon>
        <taxon>Pleurotaceae</taxon>
        <taxon>Pleurotus</taxon>
    </lineage>
</organism>
<feature type="compositionally biased region" description="Polar residues" evidence="1">
    <location>
        <begin position="299"/>
        <end position="313"/>
    </location>
</feature>
<protein>
    <submittedName>
        <fullName evidence="3">Uncharacterized protein</fullName>
    </submittedName>
</protein>
<feature type="region of interest" description="Disordered" evidence="1">
    <location>
        <begin position="297"/>
        <end position="360"/>
    </location>
</feature>
<dbReference type="Proteomes" id="UP000027073">
    <property type="component" value="Unassembled WGS sequence"/>
</dbReference>
<evidence type="ECO:0000256" key="1">
    <source>
        <dbReference type="SAM" id="MobiDB-lite"/>
    </source>
</evidence>
<reference evidence="4" key="1">
    <citation type="journal article" date="2014" name="Proc. Natl. Acad. Sci. U.S.A.">
        <title>Extensive sampling of basidiomycete genomes demonstrates inadequacy of the white-rot/brown-rot paradigm for wood decay fungi.</title>
        <authorList>
            <person name="Riley R."/>
            <person name="Salamov A.A."/>
            <person name="Brown D.W."/>
            <person name="Nagy L.G."/>
            <person name="Floudas D."/>
            <person name="Held B.W."/>
            <person name="Levasseur A."/>
            <person name="Lombard V."/>
            <person name="Morin E."/>
            <person name="Otillar R."/>
            <person name="Lindquist E.A."/>
            <person name="Sun H."/>
            <person name="LaButti K.M."/>
            <person name="Schmutz J."/>
            <person name="Jabbour D."/>
            <person name="Luo H."/>
            <person name="Baker S.E."/>
            <person name="Pisabarro A.G."/>
            <person name="Walton J.D."/>
            <person name="Blanchette R.A."/>
            <person name="Henrissat B."/>
            <person name="Martin F."/>
            <person name="Cullen D."/>
            <person name="Hibbett D.S."/>
            <person name="Grigoriev I.V."/>
        </authorList>
    </citation>
    <scope>NUCLEOTIDE SEQUENCE [LARGE SCALE GENOMIC DNA]</scope>
    <source>
        <strain evidence="4">PC15</strain>
    </source>
</reference>
<dbReference type="OrthoDB" id="3270653at2759"/>
<keyword evidence="2" id="KW-0472">Membrane</keyword>